<accession>A0A0E9QCT8</accession>
<reference evidence="1" key="1">
    <citation type="submission" date="2014-11" db="EMBL/GenBank/DDBJ databases">
        <authorList>
            <person name="Amaro Gonzalez C."/>
        </authorList>
    </citation>
    <scope>NUCLEOTIDE SEQUENCE</scope>
</reference>
<dbReference type="EMBL" id="GBXM01093876">
    <property type="protein sequence ID" value="JAH14701.1"/>
    <property type="molecule type" value="Transcribed_RNA"/>
</dbReference>
<evidence type="ECO:0000313" key="1">
    <source>
        <dbReference type="EMBL" id="JAH14701.1"/>
    </source>
</evidence>
<reference evidence="1" key="2">
    <citation type="journal article" date="2015" name="Fish Shellfish Immunol.">
        <title>Early steps in the European eel (Anguilla anguilla)-Vibrio vulnificus interaction in the gills: Role of the RtxA13 toxin.</title>
        <authorList>
            <person name="Callol A."/>
            <person name="Pajuelo D."/>
            <person name="Ebbesson L."/>
            <person name="Teles M."/>
            <person name="MacKenzie S."/>
            <person name="Amaro C."/>
        </authorList>
    </citation>
    <scope>NUCLEOTIDE SEQUENCE</scope>
</reference>
<name>A0A0E9QCT8_ANGAN</name>
<protein>
    <submittedName>
        <fullName evidence="1">Uncharacterized protein</fullName>
    </submittedName>
</protein>
<organism evidence="1">
    <name type="scientific">Anguilla anguilla</name>
    <name type="common">European freshwater eel</name>
    <name type="synonym">Muraena anguilla</name>
    <dbReference type="NCBI Taxonomy" id="7936"/>
    <lineage>
        <taxon>Eukaryota</taxon>
        <taxon>Metazoa</taxon>
        <taxon>Chordata</taxon>
        <taxon>Craniata</taxon>
        <taxon>Vertebrata</taxon>
        <taxon>Euteleostomi</taxon>
        <taxon>Actinopterygii</taxon>
        <taxon>Neopterygii</taxon>
        <taxon>Teleostei</taxon>
        <taxon>Anguilliformes</taxon>
        <taxon>Anguillidae</taxon>
        <taxon>Anguilla</taxon>
    </lineage>
</organism>
<proteinExistence type="predicted"/>
<sequence>MFACSRAFRSPLSAR</sequence>